<dbReference type="EMBL" id="JACHJY010000003">
    <property type="protein sequence ID" value="MBB4981231.1"/>
    <property type="molecule type" value="Genomic_DNA"/>
</dbReference>
<feature type="compositionally biased region" description="Basic and acidic residues" evidence="1">
    <location>
        <begin position="122"/>
        <end position="142"/>
    </location>
</feature>
<dbReference type="Proteomes" id="UP000582643">
    <property type="component" value="Unassembled WGS sequence"/>
</dbReference>
<reference evidence="2 3" key="1">
    <citation type="submission" date="2020-08" db="EMBL/GenBank/DDBJ databases">
        <title>Genomic Encyclopedia of Type Strains, Phase III (KMG-III): the genomes of soil and plant-associated and newly described type strains.</title>
        <authorList>
            <person name="Whitman W."/>
        </authorList>
    </citation>
    <scope>NUCLEOTIDE SEQUENCE [LARGE SCALE GENOMIC DNA]</scope>
    <source>
        <strain evidence="2 3">SFB5A</strain>
    </source>
</reference>
<keyword evidence="3" id="KW-1185">Reference proteome</keyword>
<feature type="compositionally biased region" description="Low complexity" evidence="1">
    <location>
        <begin position="152"/>
        <end position="185"/>
    </location>
</feature>
<comment type="caution">
    <text evidence="2">The sequence shown here is derived from an EMBL/GenBank/DDBJ whole genome shotgun (WGS) entry which is preliminary data.</text>
</comment>
<feature type="compositionally biased region" description="Basic and acidic residues" evidence="1">
    <location>
        <begin position="60"/>
        <end position="69"/>
    </location>
</feature>
<gene>
    <name evidence="2" type="ORF">GGE06_002141</name>
</gene>
<feature type="region of interest" description="Disordered" evidence="1">
    <location>
        <begin position="1"/>
        <end position="245"/>
    </location>
</feature>
<evidence type="ECO:0000313" key="2">
    <source>
        <dbReference type="EMBL" id="MBB4981231.1"/>
    </source>
</evidence>
<evidence type="ECO:0000256" key="1">
    <source>
        <dbReference type="SAM" id="MobiDB-lite"/>
    </source>
</evidence>
<name>A0A7W7TXM3_9ACTN</name>
<proteinExistence type="predicted"/>
<protein>
    <submittedName>
        <fullName evidence="2">Uncharacterized protein</fullName>
    </submittedName>
</protein>
<evidence type="ECO:0000313" key="3">
    <source>
        <dbReference type="Proteomes" id="UP000582643"/>
    </source>
</evidence>
<feature type="compositionally biased region" description="Gly residues" evidence="1">
    <location>
        <begin position="23"/>
        <end position="35"/>
    </location>
</feature>
<sequence>MGVGQGCPKVPVRGQRELPRRPWGGGPARGAGHTGGVRLRPYPRTPGPGVKGPGCPGRRYGSESRDRTGGGRSGPGSVTVGASPAALVSAPSSLVGSAGVRRESSSFGRGPRGKGRASTMESTHRDKPGAVRSDRPVTRPARESLPTDPARRAATGGTAHPAPGAAAAPQRAVGNAAFAAAAQRDAPVHGAGCGHAPGEGGLSSRSVVRAGRARCTHSTGGTRGPRRRRTARCSPRGCPRTTCAR</sequence>
<organism evidence="2 3">
    <name type="scientific">Streptomyces nymphaeiformis</name>
    <dbReference type="NCBI Taxonomy" id="2663842"/>
    <lineage>
        <taxon>Bacteria</taxon>
        <taxon>Bacillati</taxon>
        <taxon>Actinomycetota</taxon>
        <taxon>Actinomycetes</taxon>
        <taxon>Kitasatosporales</taxon>
        <taxon>Streptomycetaceae</taxon>
        <taxon>Streptomyces</taxon>
    </lineage>
</organism>
<dbReference type="AlphaFoldDB" id="A0A7W7TXM3"/>
<feature type="compositionally biased region" description="Low complexity" evidence="1">
    <location>
        <begin position="80"/>
        <end position="99"/>
    </location>
</feature>
<feature type="compositionally biased region" description="Gly residues" evidence="1">
    <location>
        <begin position="191"/>
        <end position="201"/>
    </location>
</feature>
<accession>A0A7W7TXM3</accession>